<organism evidence="3 4">
    <name type="scientific">Linum trigynum</name>
    <dbReference type="NCBI Taxonomy" id="586398"/>
    <lineage>
        <taxon>Eukaryota</taxon>
        <taxon>Viridiplantae</taxon>
        <taxon>Streptophyta</taxon>
        <taxon>Embryophyta</taxon>
        <taxon>Tracheophyta</taxon>
        <taxon>Spermatophyta</taxon>
        <taxon>Magnoliopsida</taxon>
        <taxon>eudicotyledons</taxon>
        <taxon>Gunneridae</taxon>
        <taxon>Pentapetalae</taxon>
        <taxon>rosids</taxon>
        <taxon>fabids</taxon>
        <taxon>Malpighiales</taxon>
        <taxon>Linaceae</taxon>
        <taxon>Linum</taxon>
    </lineage>
</organism>
<evidence type="ECO:0000313" key="3">
    <source>
        <dbReference type="EMBL" id="CAL1381437.1"/>
    </source>
</evidence>
<protein>
    <submittedName>
        <fullName evidence="3">Uncharacterized protein</fullName>
    </submittedName>
</protein>
<feature type="region of interest" description="Disordered" evidence="1">
    <location>
        <begin position="115"/>
        <end position="198"/>
    </location>
</feature>
<dbReference type="EMBL" id="OZ034817">
    <property type="protein sequence ID" value="CAL1381437.1"/>
    <property type="molecule type" value="Genomic_DNA"/>
</dbReference>
<keyword evidence="2" id="KW-0472">Membrane</keyword>
<accession>A0AAV2E6H2</accession>
<feature type="compositionally biased region" description="Pro residues" evidence="1">
    <location>
        <begin position="174"/>
        <end position="186"/>
    </location>
</feature>
<name>A0AAV2E6H2_9ROSI</name>
<feature type="transmembrane region" description="Helical" evidence="2">
    <location>
        <begin position="21"/>
        <end position="41"/>
    </location>
</feature>
<keyword evidence="4" id="KW-1185">Reference proteome</keyword>
<evidence type="ECO:0000256" key="2">
    <source>
        <dbReference type="SAM" id="Phobius"/>
    </source>
</evidence>
<feature type="compositionally biased region" description="Polar residues" evidence="1">
    <location>
        <begin position="133"/>
        <end position="150"/>
    </location>
</feature>
<keyword evidence="2" id="KW-1133">Transmembrane helix</keyword>
<evidence type="ECO:0000313" key="4">
    <source>
        <dbReference type="Proteomes" id="UP001497516"/>
    </source>
</evidence>
<feature type="transmembrane region" description="Helical" evidence="2">
    <location>
        <begin position="61"/>
        <end position="80"/>
    </location>
</feature>
<dbReference type="Proteomes" id="UP001497516">
    <property type="component" value="Chromosome 4"/>
</dbReference>
<evidence type="ECO:0000256" key="1">
    <source>
        <dbReference type="SAM" id="MobiDB-lite"/>
    </source>
</evidence>
<dbReference type="AlphaFoldDB" id="A0AAV2E6H2"/>
<proteinExistence type="predicted"/>
<keyword evidence="2" id="KW-0812">Transmembrane</keyword>
<gene>
    <name evidence="3" type="ORF">LTRI10_LOCUS22815</name>
</gene>
<reference evidence="3 4" key="1">
    <citation type="submission" date="2024-04" db="EMBL/GenBank/DDBJ databases">
        <authorList>
            <person name="Fracassetti M."/>
        </authorList>
    </citation>
    <scope>NUCLEOTIDE SEQUENCE [LARGE SCALE GENOMIC DNA]</scope>
</reference>
<sequence length="198" mass="22075">MELRAGTFFLLLCFRHLLRSVGLYLLIVAPFLLGSGVFPYLTGCLSRLLFLDPPRSSFGSSWFAGWWVLGGLWLRSSHVCPSLSWSFRRRGSPFCFVLPRPSFDGVVWVPVAERKKRKPREKDRGGVSGGGTHPTSGGNTPRTPSVSPSSGKPMIDESTSVLLHHHPQHQKQLQPPPAIALPPPLLTVPRFMERGRRR</sequence>